<proteinExistence type="predicted"/>
<organism evidence="1">
    <name type="scientific">marine sediment metagenome</name>
    <dbReference type="NCBI Taxonomy" id="412755"/>
    <lineage>
        <taxon>unclassified sequences</taxon>
        <taxon>metagenomes</taxon>
        <taxon>ecological metagenomes</taxon>
    </lineage>
</organism>
<protein>
    <submittedName>
        <fullName evidence="1">Uncharacterized protein</fullName>
    </submittedName>
</protein>
<gene>
    <name evidence="1" type="ORF">LCGC14_3167220</name>
</gene>
<name>A0A0F8VIX2_9ZZZZ</name>
<evidence type="ECO:0000313" key="1">
    <source>
        <dbReference type="EMBL" id="KKK44368.1"/>
    </source>
</evidence>
<feature type="non-terminal residue" evidence="1">
    <location>
        <position position="1"/>
    </location>
</feature>
<feature type="non-terminal residue" evidence="1">
    <location>
        <position position="333"/>
    </location>
</feature>
<accession>A0A0F8VIX2</accession>
<dbReference type="AlphaFoldDB" id="A0A0F8VIX2"/>
<reference evidence="1" key="1">
    <citation type="journal article" date="2015" name="Nature">
        <title>Complex archaea that bridge the gap between prokaryotes and eukaryotes.</title>
        <authorList>
            <person name="Spang A."/>
            <person name="Saw J.H."/>
            <person name="Jorgensen S.L."/>
            <person name="Zaremba-Niedzwiedzka K."/>
            <person name="Martijn J."/>
            <person name="Lind A.E."/>
            <person name="van Eijk R."/>
            <person name="Schleper C."/>
            <person name="Guy L."/>
            <person name="Ettema T.J."/>
        </authorList>
    </citation>
    <scope>NUCLEOTIDE SEQUENCE</scope>
</reference>
<dbReference type="EMBL" id="LAZR01070185">
    <property type="protein sequence ID" value="KKK44368.1"/>
    <property type="molecule type" value="Genomic_DNA"/>
</dbReference>
<sequence length="333" mass="36928">APAVDESKIIITVEETPIGGGYDISLAEARKRLADEFDTEGIDAFELREIAEEDRLLREAVEKADAEIARGVVAEAPEAAKVAPEAVAATFTDDLVPRNELDEVLKTRKKANGVYEGAEPVIGPDAPGQTPTAPRVANESRGALKQWMDDVLFPQLEENLNSVPVTAESTVLEADLRQWAIGAKANVTTARAVSVDVASAARTFALHDYGKRFGIDLLLSYIYPYQFWHSRTYAKWIKRIANDPFLFSAYSTYRKTMEKAHAGLPDWWKFNINTNELLGIDSDNPLYFNLEASISPLNGLTNVDFNDKYKRVDSVSSTLDDLNKFGSSTWTIY</sequence>
<comment type="caution">
    <text evidence="1">The sequence shown here is derived from an EMBL/GenBank/DDBJ whole genome shotgun (WGS) entry which is preliminary data.</text>
</comment>